<gene>
    <name evidence="8" type="ORF">GCM10007989_00450</name>
</gene>
<evidence type="ECO:0000313" key="8">
    <source>
        <dbReference type="EMBL" id="GHA10251.1"/>
    </source>
</evidence>
<feature type="transmembrane region" description="Helical" evidence="6">
    <location>
        <begin position="770"/>
        <end position="801"/>
    </location>
</feature>
<dbReference type="InterPro" id="IPR038766">
    <property type="entry name" value="Membrane_comp_ABC_pdt"/>
</dbReference>
<feature type="transmembrane region" description="Helical" evidence="6">
    <location>
        <begin position="723"/>
        <end position="749"/>
    </location>
</feature>
<dbReference type="Pfam" id="PF02687">
    <property type="entry name" value="FtsX"/>
    <property type="match status" value="2"/>
</dbReference>
<dbReference type="GO" id="GO:0005886">
    <property type="term" value="C:plasma membrane"/>
    <property type="evidence" value="ECO:0007669"/>
    <property type="project" value="UniProtKB-SubCell"/>
</dbReference>
<evidence type="ECO:0000313" key="9">
    <source>
        <dbReference type="Proteomes" id="UP000646579"/>
    </source>
</evidence>
<keyword evidence="2" id="KW-1003">Cell membrane</keyword>
<feature type="transmembrane region" description="Helical" evidence="6">
    <location>
        <begin position="435"/>
        <end position="455"/>
    </location>
</feature>
<reference evidence="8" key="1">
    <citation type="journal article" date="2014" name="Int. J. Syst. Evol. Microbiol.">
        <title>Complete genome sequence of Corynebacterium casei LMG S-19264T (=DSM 44701T), isolated from a smear-ripened cheese.</title>
        <authorList>
            <consortium name="US DOE Joint Genome Institute (JGI-PGF)"/>
            <person name="Walter F."/>
            <person name="Albersmeier A."/>
            <person name="Kalinowski J."/>
            <person name="Ruckert C."/>
        </authorList>
    </citation>
    <scope>NUCLEOTIDE SEQUENCE</scope>
    <source>
        <strain evidence="8">KCTC 32437</strain>
    </source>
</reference>
<keyword evidence="9" id="KW-1185">Reference proteome</keyword>
<evidence type="ECO:0000256" key="3">
    <source>
        <dbReference type="ARBA" id="ARBA00022692"/>
    </source>
</evidence>
<comment type="caution">
    <text evidence="8">The sequence shown here is derived from an EMBL/GenBank/DDBJ whole genome shotgun (WGS) entry which is preliminary data.</text>
</comment>
<feature type="transmembrane region" description="Helical" evidence="6">
    <location>
        <begin position="264"/>
        <end position="289"/>
    </location>
</feature>
<dbReference type="AlphaFoldDB" id="A0A918RRD6"/>
<proteinExistence type="predicted"/>
<keyword evidence="8" id="KW-0808">Transferase</keyword>
<comment type="subcellular location">
    <subcellularLocation>
        <location evidence="1">Cell membrane</location>
        <topology evidence="1">Multi-pass membrane protein</topology>
    </subcellularLocation>
</comment>
<reference evidence="8" key="2">
    <citation type="submission" date="2020-09" db="EMBL/GenBank/DDBJ databases">
        <authorList>
            <person name="Sun Q."/>
            <person name="Kim S."/>
        </authorList>
    </citation>
    <scope>NUCLEOTIDE SEQUENCE</scope>
    <source>
        <strain evidence="8">KCTC 32437</strain>
    </source>
</reference>
<evidence type="ECO:0000256" key="6">
    <source>
        <dbReference type="SAM" id="Phobius"/>
    </source>
</evidence>
<dbReference type="PANTHER" id="PTHR30287">
    <property type="entry name" value="MEMBRANE COMPONENT OF PREDICTED ABC SUPERFAMILY METABOLITE UPTAKE TRANSPORTER"/>
    <property type="match status" value="1"/>
</dbReference>
<evidence type="ECO:0000259" key="7">
    <source>
        <dbReference type="Pfam" id="PF02687"/>
    </source>
</evidence>
<keyword evidence="3 6" id="KW-0812">Transmembrane</keyword>
<evidence type="ECO:0000256" key="2">
    <source>
        <dbReference type="ARBA" id="ARBA00022475"/>
    </source>
</evidence>
<dbReference type="RefSeq" id="WP_189422317.1">
    <property type="nucleotide sequence ID" value="NZ_BMZE01000001.1"/>
</dbReference>
<dbReference type="EMBL" id="BMZE01000001">
    <property type="protein sequence ID" value="GHA10251.1"/>
    <property type="molecule type" value="Genomic_DNA"/>
</dbReference>
<keyword evidence="5 6" id="KW-0472">Membrane</keyword>
<dbReference type="GO" id="GO:0016740">
    <property type="term" value="F:transferase activity"/>
    <property type="evidence" value="ECO:0007669"/>
    <property type="project" value="UniProtKB-KW"/>
</dbReference>
<dbReference type="InterPro" id="IPR003838">
    <property type="entry name" value="ABC3_permease_C"/>
</dbReference>
<name>A0A918RRD6_9HYPH</name>
<feature type="domain" description="ABC3 transporter permease C-terminal" evidence="7">
    <location>
        <begin position="730"/>
        <end position="836"/>
    </location>
</feature>
<keyword evidence="4 6" id="KW-1133">Transmembrane helix</keyword>
<accession>A0A918RRD6</accession>
<feature type="transmembrane region" description="Helical" evidence="6">
    <location>
        <begin position="487"/>
        <end position="509"/>
    </location>
</feature>
<feature type="transmembrane region" description="Helical" evidence="6">
    <location>
        <begin position="813"/>
        <end position="839"/>
    </location>
</feature>
<feature type="transmembrane region" description="Helical" evidence="6">
    <location>
        <begin position="412"/>
        <end position="429"/>
    </location>
</feature>
<dbReference type="Proteomes" id="UP000646579">
    <property type="component" value="Unassembled WGS sequence"/>
</dbReference>
<protein>
    <submittedName>
        <fullName evidence="8">Glycosyl transferase family 1</fullName>
    </submittedName>
</protein>
<sequence>MQSLFAWIRVGLLDLRGDLRRFGILLACLALGTGVIAAVGSVGTSVRTAAERDAAGILGGDVELSRPERAADDDQLAFIQSLGQAAHIIETNARAANSEDTALVDLMAAGETYPLRGAVASPQFGVDEKPFSYLGEQEGTYGALVDALLLDRLNVAIGDSVSIGTSSFEIRGTLGSVPDAAVRGFRIGLPVLISSEGFDAISDLQAPLPGLLTQHRYKVLLDGFTEEEALESIDQQLGEEVWSVRTPRDAIGDLVRYYDMFSRFLLIVGLSSLLIGGVGVSNGVAAYVGEREPSIAVLRSLGATGLRIRVHFLTQIFVLASVGVGIGVAIGAAASALVLPSVGAAVNVQLAATVEPFPLIAAALFGYLTAFTYSYVPLARAEAISPSRLFRSLGGNTADSGSRWKSWIRPQISVPIGLAVVALFVLAVLTTGDVVLVGAYAFAALVTVIALRLAVWALQSLLNAMPPAPSAWLRNALRNIYRPGSTAPIVITSAGLGLTMLLIIVLLQYNLQNQLLGLAVRDAPDFVATDLFDDEVETLEQMVADSSTLSSFSWSPMLRGEVTGVNGAAPSSYRNLTPPTAGLFGGEIPLTWLRTLPESSRITAGEWWPEDYSGDPLISLPEEIATELGLSVGDQLELTMFGEIVTPTIANLRDYQWQNGIDFMVAFSPGWIESYPSTYFGKLQAAPDAVVAAQRELAAGFPDVMFIPVGDTLNQLSTVLDQLTMAATAVGAVAVINGLLVLLGTLTAGRKRREAAAVMNKVLGATRAQVLGAFALEYAVLGIFAAIVAAALGIAFAWVVTGQTLDTAFELNLPALLAICGGAVVLTIAFGAMTIWQVLSTRPARLLRTM</sequence>
<organism evidence="8 9">
    <name type="scientific">Devosia pacifica</name>
    <dbReference type="NCBI Taxonomy" id="1335967"/>
    <lineage>
        <taxon>Bacteria</taxon>
        <taxon>Pseudomonadati</taxon>
        <taxon>Pseudomonadota</taxon>
        <taxon>Alphaproteobacteria</taxon>
        <taxon>Hyphomicrobiales</taxon>
        <taxon>Devosiaceae</taxon>
        <taxon>Devosia</taxon>
    </lineage>
</organism>
<dbReference type="PANTHER" id="PTHR30287:SF1">
    <property type="entry name" value="INNER MEMBRANE PROTEIN"/>
    <property type="match status" value="1"/>
</dbReference>
<evidence type="ECO:0000256" key="1">
    <source>
        <dbReference type="ARBA" id="ARBA00004651"/>
    </source>
</evidence>
<feature type="domain" description="ABC3 transporter permease C-terminal" evidence="7">
    <location>
        <begin position="267"/>
        <end position="381"/>
    </location>
</feature>
<evidence type="ECO:0000256" key="4">
    <source>
        <dbReference type="ARBA" id="ARBA00022989"/>
    </source>
</evidence>
<feature type="transmembrane region" description="Helical" evidence="6">
    <location>
        <begin position="359"/>
        <end position="378"/>
    </location>
</feature>
<feature type="transmembrane region" description="Helical" evidence="6">
    <location>
        <begin position="310"/>
        <end position="339"/>
    </location>
</feature>
<evidence type="ECO:0000256" key="5">
    <source>
        <dbReference type="ARBA" id="ARBA00023136"/>
    </source>
</evidence>